<gene>
    <name evidence="2" type="ORF">SMACR_01431</name>
</gene>
<feature type="compositionally biased region" description="Basic and acidic residues" evidence="1">
    <location>
        <begin position="310"/>
        <end position="322"/>
    </location>
</feature>
<dbReference type="AlphaFoldDB" id="A0A8S8ZSP2"/>
<name>A0A8S8ZSP2_SORMA</name>
<reference evidence="2 3" key="1">
    <citation type="submission" date="2017-07" db="EMBL/GenBank/DDBJ databases">
        <title>Genome sequence of the Sordaria macrospora wild type strain R19027.</title>
        <authorList>
            <person name="Nowrousian M."/>
            <person name="Teichert I."/>
            <person name="Kueck U."/>
        </authorList>
    </citation>
    <scope>NUCLEOTIDE SEQUENCE [LARGE SCALE GENOMIC DNA]</scope>
    <source>
        <strain evidence="2 3">R19027</strain>
        <tissue evidence="2">Mycelium</tissue>
    </source>
</reference>
<evidence type="ECO:0000256" key="1">
    <source>
        <dbReference type="SAM" id="MobiDB-lite"/>
    </source>
</evidence>
<sequence>MAIANALTLFPLPPLFLSPRKIKKYYIDPSCNIKFDNEFESLVKEAMDYAQRAVNRLTLDSDTDFARVYETLFRVPKTNTQKFNWGKNFRTMNPHSAAVRMTTYKHVVGVLRDLATNWRKTHNRWEADVWFQCDAFTPHVLSAEGKNGVIRNLWGLDGIKGHFEVYNPDRVVIDLCKSTWEAFGKLPDSIRAAKNRLCLAHLKPLNPGEEAKDEAALGPVKEFKVDDIVQWSILGIIFREMMHCRYYCLHDANASGPIYTYLGWEAGCMDSTTLPPSYVHNAEIYAMLGVLARLADMRPAGEEAGGYTLSREDEGERANVTG</sequence>
<feature type="region of interest" description="Disordered" evidence="1">
    <location>
        <begin position="303"/>
        <end position="322"/>
    </location>
</feature>
<protein>
    <submittedName>
        <fullName evidence="2">Uncharacterized protein</fullName>
    </submittedName>
</protein>
<comment type="caution">
    <text evidence="2">The sequence shown here is derived from an EMBL/GenBank/DDBJ whole genome shotgun (WGS) entry which is preliminary data.</text>
</comment>
<dbReference type="Proteomes" id="UP000433876">
    <property type="component" value="Unassembled WGS sequence"/>
</dbReference>
<evidence type="ECO:0000313" key="2">
    <source>
        <dbReference type="EMBL" id="KAA8633053.1"/>
    </source>
</evidence>
<proteinExistence type="predicted"/>
<evidence type="ECO:0000313" key="3">
    <source>
        <dbReference type="Proteomes" id="UP000433876"/>
    </source>
</evidence>
<dbReference type="EMBL" id="NMPR01000043">
    <property type="protein sequence ID" value="KAA8633053.1"/>
    <property type="molecule type" value="Genomic_DNA"/>
</dbReference>
<dbReference type="VEuPathDB" id="FungiDB:SMAC_01431"/>
<accession>A0A8S8ZSP2</accession>
<dbReference type="OMA" id="IFHEMMH"/>
<organism evidence="2 3">
    <name type="scientific">Sordaria macrospora</name>
    <dbReference type="NCBI Taxonomy" id="5147"/>
    <lineage>
        <taxon>Eukaryota</taxon>
        <taxon>Fungi</taxon>
        <taxon>Dikarya</taxon>
        <taxon>Ascomycota</taxon>
        <taxon>Pezizomycotina</taxon>
        <taxon>Sordariomycetes</taxon>
        <taxon>Sordariomycetidae</taxon>
        <taxon>Sordariales</taxon>
        <taxon>Sordariaceae</taxon>
        <taxon>Sordaria</taxon>
    </lineage>
</organism>